<dbReference type="PANTHER" id="PTHR36974">
    <property type="entry name" value="MEMBRANE PROTEIN-RELATED"/>
    <property type="match status" value="1"/>
</dbReference>
<comment type="caution">
    <text evidence="1">The sequence shown here is derived from an EMBL/GenBank/DDBJ whole genome shotgun (WGS) entry which is preliminary data.</text>
</comment>
<evidence type="ECO:0000313" key="1">
    <source>
        <dbReference type="EMBL" id="RKT79509.1"/>
    </source>
</evidence>
<keyword evidence="2" id="KW-1185">Reference proteome</keyword>
<dbReference type="Proteomes" id="UP000278440">
    <property type="component" value="Unassembled WGS sequence"/>
</dbReference>
<reference evidence="1 2" key="1">
    <citation type="submission" date="2018-10" db="EMBL/GenBank/DDBJ databases">
        <title>Sequencing the genomes of 1000 actinobacteria strains.</title>
        <authorList>
            <person name="Klenk H.-P."/>
        </authorList>
    </citation>
    <scope>NUCLEOTIDE SEQUENCE [LARGE SCALE GENOMIC DNA]</scope>
    <source>
        <strain evidence="1 2">DSM 44267</strain>
    </source>
</reference>
<name>A0A495Y1L2_9MICO</name>
<proteinExistence type="predicted"/>
<dbReference type="EMBL" id="RBXT01000001">
    <property type="protein sequence ID" value="RKT79509.1"/>
    <property type="molecule type" value="Genomic_DNA"/>
</dbReference>
<dbReference type="AlphaFoldDB" id="A0A495Y1L2"/>
<organism evidence="1 2">
    <name type="scientific">Terracoccus luteus</name>
    <dbReference type="NCBI Taxonomy" id="53356"/>
    <lineage>
        <taxon>Bacteria</taxon>
        <taxon>Bacillati</taxon>
        <taxon>Actinomycetota</taxon>
        <taxon>Actinomycetes</taxon>
        <taxon>Micrococcales</taxon>
        <taxon>Intrasporangiaceae</taxon>
        <taxon>Terracoccus</taxon>
    </lineage>
</organism>
<dbReference type="RefSeq" id="WP_121034402.1">
    <property type="nucleotide sequence ID" value="NZ_RBXT01000001.1"/>
</dbReference>
<gene>
    <name evidence="1" type="ORF">DFJ68_2982</name>
</gene>
<evidence type="ECO:0000313" key="2">
    <source>
        <dbReference type="Proteomes" id="UP000278440"/>
    </source>
</evidence>
<sequence>MSTRHDVQAPDSDTGASHRTARHVARLALGGALVYAGLGHLTFAREEFRAQVPDTVIDVLPLTTDQVVLASGVVEIALGTAIALAPARYRERVGDVASAFFVAVFPGNVAQLLNRRDGFGLDTDGKRAGRLLGQPALVAWARWSTRTHG</sequence>
<dbReference type="PANTHER" id="PTHR36974:SF1">
    <property type="entry name" value="DOXX FAMILY MEMBRANE PROTEIN"/>
    <property type="match status" value="1"/>
</dbReference>
<accession>A0A495Y1L2</accession>
<dbReference type="OrthoDB" id="9788974at2"/>
<protein>
    <submittedName>
        <fullName evidence="1">Putative membrane protein</fullName>
    </submittedName>
</protein>